<reference evidence="9 10" key="1">
    <citation type="submission" date="2019-05" db="EMBL/GenBank/DDBJ databases">
        <title>Nesterenkonia sp. GY239, isolated from the Southern Atlantic Ocean.</title>
        <authorList>
            <person name="Zhang G."/>
        </authorList>
    </citation>
    <scope>NUCLEOTIDE SEQUENCE [LARGE SCALE GENOMIC DNA]</scope>
    <source>
        <strain evidence="9 10">GY239</strain>
    </source>
</reference>
<evidence type="ECO:0000256" key="6">
    <source>
        <dbReference type="PIRNR" id="PIRNR000535"/>
    </source>
</evidence>
<evidence type="ECO:0000256" key="4">
    <source>
        <dbReference type="ARBA" id="ARBA00022777"/>
    </source>
</evidence>
<evidence type="ECO:0000256" key="3">
    <source>
        <dbReference type="ARBA" id="ARBA00022741"/>
    </source>
</evidence>
<dbReference type="PRINTS" id="PR00990">
    <property type="entry name" value="RIBOKINASE"/>
</dbReference>
<dbReference type="InterPro" id="IPR002139">
    <property type="entry name" value="Ribo/fructo_kinase"/>
</dbReference>
<keyword evidence="3" id="KW-0547">Nucleotide-binding</keyword>
<dbReference type="PIRSF" id="PIRSF000535">
    <property type="entry name" value="1PFK/6PFK/LacC"/>
    <property type="match status" value="1"/>
</dbReference>
<feature type="domain" description="Carbohydrate kinase PfkB" evidence="8">
    <location>
        <begin position="23"/>
        <end position="305"/>
    </location>
</feature>
<name>A0A5R9AFS4_9MICC</name>
<comment type="similarity">
    <text evidence="1 7">Belongs to the carbohydrate kinase PfkB family.</text>
</comment>
<accession>A0A5R9AFS4</accession>
<evidence type="ECO:0000259" key="8">
    <source>
        <dbReference type="Pfam" id="PF00294"/>
    </source>
</evidence>
<dbReference type="GO" id="GO:0008443">
    <property type="term" value="F:phosphofructokinase activity"/>
    <property type="evidence" value="ECO:0007669"/>
    <property type="project" value="TreeGrafter"/>
</dbReference>
<dbReference type="InterPro" id="IPR017583">
    <property type="entry name" value="Tagatose/fructose_Pkinase"/>
</dbReference>
<proteinExistence type="inferred from homology"/>
<keyword evidence="5" id="KW-0067">ATP-binding</keyword>
<dbReference type="InterPro" id="IPR002173">
    <property type="entry name" value="Carboh/pur_kinase_PfkB_CS"/>
</dbReference>
<evidence type="ECO:0000256" key="5">
    <source>
        <dbReference type="ARBA" id="ARBA00022840"/>
    </source>
</evidence>
<sequence>MILTVTPNPSLDTTIELPGPLTPGEVHRAVRSFSDPGGKGVNISRALAAAGEQTLALLPGDPNEALLAALSAQGLQHRTVPVGAPLRTNITITDPAGTTTKINEPGPVFTDATTTALASLVLACSPTSSWVALAGSLPPGAPADFYATLIRELRQRHSSQGARIAVDASGAALAHAIAAEPDLIKPNAEELIELHRHHCGPAATAGLSGAALENDHQLAAELVRSMQHLGLRAALVTLGARGALFVPDDADAEQPLLFAYGPPVAARSTVGAGDAALAGFLIAHQRGQSPADCLRQATAQGRAAAYLPGSAMPGPADLSLADVVVEELHTTMKGNAS</sequence>
<dbReference type="Pfam" id="PF00294">
    <property type="entry name" value="PfkB"/>
    <property type="match status" value="1"/>
</dbReference>
<evidence type="ECO:0000256" key="7">
    <source>
        <dbReference type="RuleBase" id="RU003704"/>
    </source>
</evidence>
<dbReference type="RefSeq" id="WP_138169693.1">
    <property type="nucleotide sequence ID" value="NZ_VAWA01000004.1"/>
</dbReference>
<keyword evidence="4 7" id="KW-0418">Kinase</keyword>
<dbReference type="NCBIfam" id="TIGR03168">
    <property type="entry name" value="1-PFK"/>
    <property type="match status" value="1"/>
</dbReference>
<dbReference type="GO" id="GO:0005829">
    <property type="term" value="C:cytosol"/>
    <property type="evidence" value="ECO:0007669"/>
    <property type="project" value="TreeGrafter"/>
</dbReference>
<dbReference type="InterPro" id="IPR029056">
    <property type="entry name" value="Ribokinase-like"/>
</dbReference>
<gene>
    <name evidence="9" type="ORF">FEF27_04670</name>
</gene>
<dbReference type="AlphaFoldDB" id="A0A5R9AFS4"/>
<keyword evidence="10" id="KW-1185">Reference proteome</keyword>
<evidence type="ECO:0000256" key="1">
    <source>
        <dbReference type="ARBA" id="ARBA00010688"/>
    </source>
</evidence>
<comment type="caution">
    <text evidence="9">The sequence shown here is derived from an EMBL/GenBank/DDBJ whole genome shotgun (WGS) entry which is preliminary data.</text>
</comment>
<dbReference type="Proteomes" id="UP000306544">
    <property type="component" value="Unassembled WGS sequence"/>
</dbReference>
<dbReference type="Gene3D" id="3.40.1190.20">
    <property type="match status" value="1"/>
</dbReference>
<dbReference type="PANTHER" id="PTHR46566:SF5">
    <property type="entry name" value="1-PHOSPHOFRUCTOKINASE"/>
    <property type="match status" value="1"/>
</dbReference>
<dbReference type="OrthoDB" id="9801219at2"/>
<keyword evidence="2 6" id="KW-0808">Transferase</keyword>
<evidence type="ECO:0000313" key="9">
    <source>
        <dbReference type="EMBL" id="TLP77463.1"/>
    </source>
</evidence>
<dbReference type="PROSITE" id="PS00584">
    <property type="entry name" value="PFKB_KINASES_2"/>
    <property type="match status" value="1"/>
</dbReference>
<evidence type="ECO:0000313" key="10">
    <source>
        <dbReference type="Proteomes" id="UP000306544"/>
    </source>
</evidence>
<evidence type="ECO:0000256" key="2">
    <source>
        <dbReference type="ARBA" id="ARBA00022679"/>
    </source>
</evidence>
<dbReference type="EMBL" id="VAWA01000004">
    <property type="protein sequence ID" value="TLP77463.1"/>
    <property type="molecule type" value="Genomic_DNA"/>
</dbReference>
<dbReference type="SUPFAM" id="SSF53613">
    <property type="entry name" value="Ribokinase-like"/>
    <property type="match status" value="1"/>
</dbReference>
<dbReference type="GO" id="GO:0005524">
    <property type="term" value="F:ATP binding"/>
    <property type="evidence" value="ECO:0007669"/>
    <property type="project" value="UniProtKB-KW"/>
</dbReference>
<dbReference type="PANTHER" id="PTHR46566">
    <property type="entry name" value="1-PHOSPHOFRUCTOKINASE-RELATED"/>
    <property type="match status" value="1"/>
</dbReference>
<dbReference type="CDD" id="cd01164">
    <property type="entry name" value="FruK_PfkB_like"/>
    <property type="match status" value="1"/>
</dbReference>
<dbReference type="InterPro" id="IPR011611">
    <property type="entry name" value="PfkB_dom"/>
</dbReference>
<organism evidence="9 10">
    <name type="scientific">Nesterenkonia sphaerica</name>
    <dbReference type="NCBI Taxonomy" id="1804988"/>
    <lineage>
        <taxon>Bacteria</taxon>
        <taxon>Bacillati</taxon>
        <taxon>Actinomycetota</taxon>
        <taxon>Actinomycetes</taxon>
        <taxon>Micrococcales</taxon>
        <taxon>Micrococcaceae</taxon>
        <taxon>Nesterenkonia</taxon>
    </lineage>
</organism>
<protein>
    <submittedName>
        <fullName evidence="9">1-phosphofructokinase family hexose kinase</fullName>
    </submittedName>
</protein>